<dbReference type="Proteomes" id="UP001596015">
    <property type="component" value="Unassembled WGS sequence"/>
</dbReference>
<organism evidence="2 3">
    <name type="scientific">Chromohalobacter beijerinckii</name>
    <dbReference type="NCBI Taxonomy" id="86179"/>
    <lineage>
        <taxon>Bacteria</taxon>
        <taxon>Pseudomonadati</taxon>
        <taxon>Pseudomonadota</taxon>
        <taxon>Gammaproteobacteria</taxon>
        <taxon>Oceanospirillales</taxon>
        <taxon>Halomonadaceae</taxon>
        <taxon>Chromohalobacter</taxon>
    </lineage>
</organism>
<proteinExistence type="predicted"/>
<dbReference type="RefSeq" id="WP_378111863.1">
    <property type="nucleotide sequence ID" value="NZ_JBHSEO010000054.1"/>
</dbReference>
<evidence type="ECO:0000313" key="2">
    <source>
        <dbReference type="EMBL" id="MFC4416695.1"/>
    </source>
</evidence>
<feature type="non-terminal residue" evidence="2">
    <location>
        <position position="1"/>
    </location>
</feature>
<sequence>NSAVKPLSADGSVGLPHARVGHRQAFLLKPQLRKRLGFFYGYADAMASYYLPVVVPYALVSVVHGVRNY</sequence>
<dbReference type="EMBL" id="JBHSEO010000054">
    <property type="protein sequence ID" value="MFC4416695.1"/>
    <property type="molecule type" value="Genomic_DNA"/>
</dbReference>
<protein>
    <submittedName>
        <fullName evidence="2">Uncharacterized protein</fullName>
    </submittedName>
</protein>
<comment type="caution">
    <text evidence="2">The sequence shown here is derived from an EMBL/GenBank/DDBJ whole genome shotgun (WGS) entry which is preliminary data.</text>
</comment>
<keyword evidence="3" id="KW-1185">Reference proteome</keyword>
<gene>
    <name evidence="2" type="ORF">ACFO0E_09770</name>
</gene>
<evidence type="ECO:0000313" key="3">
    <source>
        <dbReference type="Proteomes" id="UP001596015"/>
    </source>
</evidence>
<feature type="transmembrane region" description="Helical" evidence="1">
    <location>
        <begin position="39"/>
        <end position="59"/>
    </location>
</feature>
<keyword evidence="1" id="KW-1133">Transmembrane helix</keyword>
<name>A0ABV8XEY4_9GAMM</name>
<keyword evidence="1" id="KW-0472">Membrane</keyword>
<reference evidence="3" key="1">
    <citation type="journal article" date="2019" name="Int. J. Syst. Evol. Microbiol.">
        <title>The Global Catalogue of Microorganisms (GCM) 10K type strain sequencing project: providing services to taxonomists for standard genome sequencing and annotation.</title>
        <authorList>
            <consortium name="The Broad Institute Genomics Platform"/>
            <consortium name="The Broad Institute Genome Sequencing Center for Infectious Disease"/>
            <person name="Wu L."/>
            <person name="Ma J."/>
        </authorList>
    </citation>
    <scope>NUCLEOTIDE SEQUENCE [LARGE SCALE GENOMIC DNA]</scope>
    <source>
        <strain evidence="3">CCUG 49679</strain>
    </source>
</reference>
<accession>A0ABV8XEY4</accession>
<keyword evidence="1" id="KW-0812">Transmembrane</keyword>
<evidence type="ECO:0000256" key="1">
    <source>
        <dbReference type="SAM" id="Phobius"/>
    </source>
</evidence>